<feature type="transmembrane region" description="Helical" evidence="1">
    <location>
        <begin position="35"/>
        <end position="54"/>
    </location>
</feature>
<gene>
    <name evidence="2" type="ORF">KC622_03480</name>
</gene>
<keyword evidence="1" id="KW-1133">Transmembrane helix</keyword>
<name>A0A955HZT7_9BACT</name>
<dbReference type="Proteomes" id="UP000748332">
    <property type="component" value="Unassembled WGS sequence"/>
</dbReference>
<evidence type="ECO:0000313" key="2">
    <source>
        <dbReference type="EMBL" id="MCA9375366.1"/>
    </source>
</evidence>
<evidence type="ECO:0000256" key="1">
    <source>
        <dbReference type="SAM" id="Phobius"/>
    </source>
</evidence>
<keyword evidence="1" id="KW-0812">Transmembrane</keyword>
<reference evidence="2" key="1">
    <citation type="submission" date="2020-04" db="EMBL/GenBank/DDBJ databases">
        <authorList>
            <person name="Zhang T."/>
        </authorList>
    </citation>
    <scope>NUCLEOTIDE SEQUENCE</scope>
    <source>
        <strain evidence="2">HKST-UBA16</strain>
    </source>
</reference>
<reference evidence="2" key="2">
    <citation type="journal article" date="2021" name="Microbiome">
        <title>Successional dynamics and alternative stable states in a saline activated sludge microbial community over 9 years.</title>
        <authorList>
            <person name="Wang Y."/>
            <person name="Ye J."/>
            <person name="Ju F."/>
            <person name="Liu L."/>
            <person name="Boyd J.A."/>
            <person name="Deng Y."/>
            <person name="Parks D.H."/>
            <person name="Jiang X."/>
            <person name="Yin X."/>
            <person name="Woodcroft B.J."/>
            <person name="Tyson G.W."/>
            <person name="Hugenholtz P."/>
            <person name="Polz M.F."/>
            <person name="Zhang T."/>
        </authorList>
    </citation>
    <scope>NUCLEOTIDE SEQUENCE</scope>
    <source>
        <strain evidence="2">HKST-UBA16</strain>
    </source>
</reference>
<organism evidence="2 3">
    <name type="scientific">Candidatus Dojkabacteria bacterium</name>
    <dbReference type="NCBI Taxonomy" id="2099670"/>
    <lineage>
        <taxon>Bacteria</taxon>
        <taxon>Candidatus Dojkabacteria</taxon>
    </lineage>
</organism>
<dbReference type="EMBL" id="JAGQLM010000157">
    <property type="protein sequence ID" value="MCA9375366.1"/>
    <property type="molecule type" value="Genomic_DNA"/>
</dbReference>
<accession>A0A955HZT7</accession>
<protein>
    <submittedName>
        <fullName evidence="2">Uncharacterized protein</fullName>
    </submittedName>
</protein>
<evidence type="ECO:0000313" key="3">
    <source>
        <dbReference type="Proteomes" id="UP000748332"/>
    </source>
</evidence>
<sequence>MPSKIPKSINLLNPVAAPEDMWEKLYDWLFNFGKYILISVEAVVLVVFIARFSLDRQNNDLTDQINAQVVTLEQPKYRLDEVKFKNFHELLKAIKKVSDTQQINSTVITSILDSVPAYLDLQNISYSSG</sequence>
<dbReference type="AlphaFoldDB" id="A0A955HZT7"/>
<feature type="non-terminal residue" evidence="2">
    <location>
        <position position="129"/>
    </location>
</feature>
<comment type="caution">
    <text evidence="2">The sequence shown here is derived from an EMBL/GenBank/DDBJ whole genome shotgun (WGS) entry which is preliminary data.</text>
</comment>
<keyword evidence="1" id="KW-0472">Membrane</keyword>
<proteinExistence type="predicted"/>